<evidence type="ECO:0000256" key="1">
    <source>
        <dbReference type="ARBA" id="ARBA00023125"/>
    </source>
</evidence>
<reference evidence="4" key="1">
    <citation type="submission" date="2022-10" db="EMBL/GenBank/DDBJ databases">
        <title>Whole-Genome Sequencing of Brachybacterium huguangmaarense BRM-3, Isolated from Betula schmidtii.</title>
        <authorList>
            <person name="Haam D."/>
        </authorList>
    </citation>
    <scope>NUCLEOTIDE SEQUENCE</scope>
    <source>
        <strain evidence="4">BRM-3</strain>
    </source>
</reference>
<dbReference type="Pfam" id="PF01381">
    <property type="entry name" value="HTH_3"/>
    <property type="match status" value="1"/>
</dbReference>
<feature type="region of interest" description="Disordered" evidence="2">
    <location>
        <begin position="1"/>
        <end position="29"/>
    </location>
</feature>
<evidence type="ECO:0000313" key="5">
    <source>
        <dbReference type="Proteomes" id="UP001164305"/>
    </source>
</evidence>
<accession>A0ABY6G1N1</accession>
<dbReference type="InterPro" id="IPR001387">
    <property type="entry name" value="Cro/C1-type_HTH"/>
</dbReference>
<dbReference type="PANTHER" id="PTHR46797:SF1">
    <property type="entry name" value="METHYLPHOSPHONATE SYNTHASE"/>
    <property type="match status" value="1"/>
</dbReference>
<organism evidence="4 5">
    <name type="scientific">Brachybacterium huguangmaarense</name>
    <dbReference type="NCBI Taxonomy" id="1652028"/>
    <lineage>
        <taxon>Bacteria</taxon>
        <taxon>Bacillati</taxon>
        <taxon>Actinomycetota</taxon>
        <taxon>Actinomycetes</taxon>
        <taxon>Micrococcales</taxon>
        <taxon>Dermabacteraceae</taxon>
        <taxon>Brachybacterium</taxon>
    </lineage>
</organism>
<proteinExistence type="predicted"/>
<dbReference type="RefSeq" id="WP_263593801.1">
    <property type="nucleotide sequence ID" value="NZ_CP107020.1"/>
</dbReference>
<dbReference type="Proteomes" id="UP001164305">
    <property type="component" value="Chromosome"/>
</dbReference>
<feature type="domain" description="HTH cro/C1-type" evidence="3">
    <location>
        <begin position="31"/>
        <end position="79"/>
    </location>
</feature>
<dbReference type="InterPro" id="IPR014710">
    <property type="entry name" value="RmlC-like_jellyroll"/>
</dbReference>
<dbReference type="CDD" id="cd00093">
    <property type="entry name" value="HTH_XRE"/>
    <property type="match status" value="1"/>
</dbReference>
<dbReference type="SUPFAM" id="SSF51182">
    <property type="entry name" value="RmlC-like cupins"/>
    <property type="match status" value="1"/>
</dbReference>
<evidence type="ECO:0000313" key="4">
    <source>
        <dbReference type="EMBL" id="UYG16588.1"/>
    </source>
</evidence>
<dbReference type="InterPro" id="IPR010982">
    <property type="entry name" value="Lambda_DNA-bd_dom_sf"/>
</dbReference>
<sequence>MPSHEHAVRSARSHAGGPARGRAAPAGRPCARDLTLGALAQRTGISASTLSRLEGGKRTPNLELLLPVSRALGIGLDDLLMWHTTDARPTARVRRLHGLTVEHLSSASASVQVLRMTLAPTEQPIRTRQHEGHQWVHVLHGSARVVIGERDLHLEAGQSAEFDTRLPHGVAARGAEPVEILSIFHRGAERGRLPGPGLPGGS</sequence>
<dbReference type="InterPro" id="IPR050807">
    <property type="entry name" value="TransReg_Diox_bact_type"/>
</dbReference>
<dbReference type="Pfam" id="PF07883">
    <property type="entry name" value="Cupin_2"/>
    <property type="match status" value="1"/>
</dbReference>
<name>A0ABY6G1N1_9MICO</name>
<dbReference type="PANTHER" id="PTHR46797">
    <property type="entry name" value="HTH-TYPE TRANSCRIPTIONAL REGULATOR"/>
    <property type="match status" value="1"/>
</dbReference>
<dbReference type="InterPro" id="IPR013096">
    <property type="entry name" value="Cupin_2"/>
</dbReference>
<keyword evidence="1" id="KW-0238">DNA-binding</keyword>
<evidence type="ECO:0000259" key="3">
    <source>
        <dbReference type="PROSITE" id="PS50943"/>
    </source>
</evidence>
<dbReference type="Gene3D" id="1.10.260.40">
    <property type="entry name" value="lambda repressor-like DNA-binding domains"/>
    <property type="match status" value="1"/>
</dbReference>
<dbReference type="SUPFAM" id="SSF47413">
    <property type="entry name" value="lambda repressor-like DNA-binding domains"/>
    <property type="match status" value="1"/>
</dbReference>
<dbReference type="EMBL" id="CP107020">
    <property type="protein sequence ID" value="UYG16588.1"/>
    <property type="molecule type" value="Genomic_DNA"/>
</dbReference>
<dbReference type="Gene3D" id="2.60.120.10">
    <property type="entry name" value="Jelly Rolls"/>
    <property type="match status" value="1"/>
</dbReference>
<gene>
    <name evidence="4" type="ORF">BRM3_13450</name>
</gene>
<feature type="compositionally biased region" description="Low complexity" evidence="2">
    <location>
        <begin position="13"/>
        <end position="29"/>
    </location>
</feature>
<protein>
    <submittedName>
        <fullName evidence="4">XRE family transcriptional regulator</fullName>
    </submittedName>
</protein>
<dbReference type="InterPro" id="IPR011051">
    <property type="entry name" value="RmlC_Cupin_sf"/>
</dbReference>
<keyword evidence="5" id="KW-1185">Reference proteome</keyword>
<evidence type="ECO:0000256" key="2">
    <source>
        <dbReference type="SAM" id="MobiDB-lite"/>
    </source>
</evidence>
<dbReference type="SMART" id="SM00530">
    <property type="entry name" value="HTH_XRE"/>
    <property type="match status" value="1"/>
</dbReference>
<dbReference type="PROSITE" id="PS50943">
    <property type="entry name" value="HTH_CROC1"/>
    <property type="match status" value="1"/>
</dbReference>
<dbReference type="CDD" id="cd02209">
    <property type="entry name" value="cupin_XRE_C"/>
    <property type="match status" value="1"/>
</dbReference>